<keyword evidence="1" id="KW-0812">Transmembrane</keyword>
<evidence type="ECO:0000256" key="1">
    <source>
        <dbReference type="SAM" id="Phobius"/>
    </source>
</evidence>
<keyword evidence="1" id="KW-0472">Membrane</keyword>
<dbReference type="OrthoDB" id="538216at2759"/>
<dbReference type="AlphaFoldDB" id="A0A6P3XN05"/>
<dbReference type="InterPro" id="IPR036779">
    <property type="entry name" value="LysM_dom_sf"/>
</dbReference>
<dbReference type="PROSITE" id="PS51782">
    <property type="entry name" value="LYSM"/>
    <property type="match status" value="1"/>
</dbReference>
<evidence type="ECO:0000313" key="4">
    <source>
        <dbReference type="RefSeq" id="XP_014479855.1"/>
    </source>
</evidence>
<evidence type="ECO:0000259" key="2">
    <source>
        <dbReference type="PROSITE" id="PS51782"/>
    </source>
</evidence>
<organism evidence="3 4">
    <name type="scientific">Dinoponera quadriceps</name>
    <name type="common">South American ant</name>
    <dbReference type="NCBI Taxonomy" id="609295"/>
    <lineage>
        <taxon>Eukaryota</taxon>
        <taxon>Metazoa</taxon>
        <taxon>Ecdysozoa</taxon>
        <taxon>Arthropoda</taxon>
        <taxon>Hexapoda</taxon>
        <taxon>Insecta</taxon>
        <taxon>Pterygota</taxon>
        <taxon>Neoptera</taxon>
        <taxon>Endopterygota</taxon>
        <taxon>Hymenoptera</taxon>
        <taxon>Apocrita</taxon>
        <taxon>Aculeata</taxon>
        <taxon>Formicoidea</taxon>
        <taxon>Formicidae</taxon>
        <taxon>Ponerinae</taxon>
        <taxon>Ponerini</taxon>
        <taxon>Dinoponera</taxon>
    </lineage>
</organism>
<feature type="domain" description="LysM" evidence="2">
    <location>
        <begin position="50"/>
        <end position="94"/>
    </location>
</feature>
<proteinExistence type="predicted"/>
<dbReference type="Gene3D" id="3.10.350.10">
    <property type="entry name" value="LysM domain"/>
    <property type="match status" value="1"/>
</dbReference>
<dbReference type="RefSeq" id="XP_014479855.1">
    <property type="nucleotide sequence ID" value="XM_014624369.1"/>
</dbReference>
<reference evidence="4" key="1">
    <citation type="submission" date="2025-08" db="UniProtKB">
        <authorList>
            <consortium name="RefSeq"/>
        </authorList>
    </citation>
    <scope>IDENTIFICATION</scope>
</reference>
<feature type="transmembrane region" description="Helical" evidence="1">
    <location>
        <begin position="176"/>
        <end position="196"/>
    </location>
</feature>
<keyword evidence="1" id="KW-1133">Transmembrane helix</keyword>
<dbReference type="GeneID" id="106747081"/>
<dbReference type="SUPFAM" id="SSF54106">
    <property type="entry name" value="LysM domain"/>
    <property type="match status" value="1"/>
</dbReference>
<dbReference type="Proteomes" id="UP000515204">
    <property type="component" value="Unplaced"/>
</dbReference>
<name>A0A6P3XN05_DINQU</name>
<gene>
    <name evidence="4" type="primary">LOC106747081</name>
</gene>
<evidence type="ECO:0000313" key="3">
    <source>
        <dbReference type="Proteomes" id="UP000515204"/>
    </source>
</evidence>
<dbReference type="Pfam" id="PF01476">
    <property type="entry name" value="LysM"/>
    <property type="match status" value="1"/>
</dbReference>
<accession>A0A6P3XN05</accession>
<dbReference type="InterPro" id="IPR018392">
    <property type="entry name" value="LysM"/>
</dbReference>
<keyword evidence="3" id="KW-1185">Reference proteome</keyword>
<sequence>MDRQGVHLRGGQKDGSPQYVYLDEEDCDEDNTFLLNISQSSLGPRKIEVINVEIKPDDTLQALALRYSCTISALKQINKIDKENEIHAKPYIKVPVQPFSVLTETLTDKQECDDDDATSARSSEEEFVERELYDSTSTNIQSSESDSLRSDRQRIGMMKEIFNCSGDDCGLSWRQLFVYTFLIVFVIPIIYIYLYVSNAFGRIFKRNETRND</sequence>
<protein>
    <submittedName>
        <fullName evidence="4">LysM and putative peptidoglycan-binding domain-containing protein 4 isoform X2</fullName>
    </submittedName>
</protein>